<organism evidence="1 2">
    <name type="scientific">Menidia menidia</name>
    <name type="common">Atlantic silverside</name>
    <dbReference type="NCBI Taxonomy" id="238744"/>
    <lineage>
        <taxon>Eukaryota</taxon>
        <taxon>Metazoa</taxon>
        <taxon>Chordata</taxon>
        <taxon>Craniata</taxon>
        <taxon>Vertebrata</taxon>
        <taxon>Euteleostomi</taxon>
        <taxon>Actinopterygii</taxon>
        <taxon>Neopterygii</taxon>
        <taxon>Teleostei</taxon>
        <taxon>Neoteleostei</taxon>
        <taxon>Acanthomorphata</taxon>
        <taxon>Ovalentaria</taxon>
        <taxon>Atherinomorphae</taxon>
        <taxon>Atheriniformes</taxon>
        <taxon>Atherinopsidae</taxon>
        <taxon>Menidiinae</taxon>
        <taxon>Menidia</taxon>
    </lineage>
</organism>
<keyword evidence="2" id="KW-1185">Reference proteome</keyword>
<proteinExistence type="predicted"/>
<gene>
    <name evidence="1" type="ORF">MMEN_LOCUS15137</name>
</gene>
<name>A0A8S4BB63_9TELE</name>
<comment type="caution">
    <text evidence="1">The sequence shown here is derived from an EMBL/GenBank/DDBJ whole genome shotgun (WGS) entry which is preliminary data.</text>
</comment>
<dbReference type="EMBL" id="CAJRST010022223">
    <property type="protein sequence ID" value="CAG5958307.1"/>
    <property type="molecule type" value="Genomic_DNA"/>
</dbReference>
<reference evidence="1" key="1">
    <citation type="submission" date="2021-05" db="EMBL/GenBank/DDBJ databases">
        <authorList>
            <person name="Tigano A."/>
        </authorList>
    </citation>
    <scope>NUCLEOTIDE SEQUENCE</scope>
</reference>
<evidence type="ECO:0000313" key="1">
    <source>
        <dbReference type="EMBL" id="CAG5958307.1"/>
    </source>
</evidence>
<dbReference type="Proteomes" id="UP000677803">
    <property type="component" value="Unassembled WGS sequence"/>
</dbReference>
<sequence>MYPRGEKKPPPRLLAVTLAINDESDNKSCHDLSAFEDPVFVQPSYVKSERSRVRIVSKGTDVAAFTPEGASKTGES</sequence>
<accession>A0A8S4BB63</accession>
<protein>
    <submittedName>
        <fullName evidence="1">(Atlantic silverside) hypothetical protein</fullName>
    </submittedName>
</protein>
<evidence type="ECO:0000313" key="2">
    <source>
        <dbReference type="Proteomes" id="UP000677803"/>
    </source>
</evidence>
<dbReference type="AlphaFoldDB" id="A0A8S4BB63"/>